<keyword evidence="1" id="KW-0812">Transmembrane</keyword>
<evidence type="ECO:0000313" key="3">
    <source>
        <dbReference type="Proteomes" id="UP000324222"/>
    </source>
</evidence>
<keyword evidence="3" id="KW-1185">Reference proteome</keyword>
<keyword evidence="1" id="KW-0472">Membrane</keyword>
<keyword evidence="1" id="KW-1133">Transmembrane helix</keyword>
<accession>A0A5B7CHM2</accession>
<evidence type="ECO:0000256" key="1">
    <source>
        <dbReference type="SAM" id="Phobius"/>
    </source>
</evidence>
<organism evidence="2 3">
    <name type="scientific">Portunus trituberculatus</name>
    <name type="common">Swimming crab</name>
    <name type="synonym">Neptunus trituberculatus</name>
    <dbReference type="NCBI Taxonomy" id="210409"/>
    <lineage>
        <taxon>Eukaryota</taxon>
        <taxon>Metazoa</taxon>
        <taxon>Ecdysozoa</taxon>
        <taxon>Arthropoda</taxon>
        <taxon>Crustacea</taxon>
        <taxon>Multicrustacea</taxon>
        <taxon>Malacostraca</taxon>
        <taxon>Eumalacostraca</taxon>
        <taxon>Eucarida</taxon>
        <taxon>Decapoda</taxon>
        <taxon>Pleocyemata</taxon>
        <taxon>Brachyura</taxon>
        <taxon>Eubrachyura</taxon>
        <taxon>Portunoidea</taxon>
        <taxon>Portunidae</taxon>
        <taxon>Portuninae</taxon>
        <taxon>Portunus</taxon>
    </lineage>
</organism>
<dbReference type="AlphaFoldDB" id="A0A5B7CHM2"/>
<sequence length="54" mass="6059">MSSCPSNFFCQQHKVFSVYLFNAKDYLVHCYLLAVPFPSVILHMLGPLIPAASL</sequence>
<comment type="caution">
    <text evidence="2">The sequence shown here is derived from an EMBL/GenBank/DDBJ whole genome shotgun (WGS) entry which is preliminary data.</text>
</comment>
<evidence type="ECO:0000313" key="2">
    <source>
        <dbReference type="EMBL" id="MPC08969.1"/>
    </source>
</evidence>
<name>A0A5B7CHM2_PORTR</name>
<reference evidence="2 3" key="1">
    <citation type="submission" date="2019-05" db="EMBL/GenBank/DDBJ databases">
        <title>Another draft genome of Portunus trituberculatus and its Hox gene families provides insights of decapod evolution.</title>
        <authorList>
            <person name="Jeong J.-H."/>
            <person name="Song I."/>
            <person name="Kim S."/>
            <person name="Choi T."/>
            <person name="Kim D."/>
            <person name="Ryu S."/>
            <person name="Kim W."/>
        </authorList>
    </citation>
    <scope>NUCLEOTIDE SEQUENCE [LARGE SCALE GENOMIC DNA]</scope>
    <source>
        <tissue evidence="2">Muscle</tissue>
    </source>
</reference>
<dbReference type="Proteomes" id="UP000324222">
    <property type="component" value="Unassembled WGS sequence"/>
</dbReference>
<protein>
    <submittedName>
        <fullName evidence="2">Uncharacterized protein</fullName>
    </submittedName>
</protein>
<proteinExistence type="predicted"/>
<dbReference type="EMBL" id="VSRR010000051">
    <property type="protein sequence ID" value="MPC08969.1"/>
    <property type="molecule type" value="Genomic_DNA"/>
</dbReference>
<gene>
    <name evidence="2" type="ORF">E2C01_001569</name>
</gene>
<feature type="transmembrane region" description="Helical" evidence="1">
    <location>
        <begin position="26"/>
        <end position="49"/>
    </location>
</feature>